<evidence type="ECO:0000259" key="2">
    <source>
        <dbReference type="Pfam" id="PF21231"/>
    </source>
</evidence>
<dbReference type="PANTHER" id="PTHR36453:SF1">
    <property type="entry name" value="RIGHT HANDED BETA HELIX DOMAIN-CONTAINING PROTEIN"/>
    <property type="match status" value="1"/>
</dbReference>
<dbReference type="InterPro" id="IPR048482">
    <property type="entry name" value="GH141_ins"/>
</dbReference>
<feature type="domain" description="GH141-like insertion" evidence="2">
    <location>
        <begin position="246"/>
        <end position="283"/>
    </location>
</feature>
<dbReference type="SMART" id="SM00710">
    <property type="entry name" value="PbH1"/>
    <property type="match status" value="5"/>
</dbReference>
<dbReference type="Pfam" id="PF21231">
    <property type="entry name" value="GH141_M"/>
    <property type="match status" value="1"/>
</dbReference>
<dbReference type="Gene3D" id="2.160.20.10">
    <property type="entry name" value="Single-stranded right-handed beta-helix, Pectin lyase-like"/>
    <property type="match status" value="2"/>
</dbReference>
<dbReference type="PANTHER" id="PTHR36453">
    <property type="entry name" value="SECRETED PROTEIN-RELATED"/>
    <property type="match status" value="1"/>
</dbReference>
<dbReference type="InterPro" id="IPR011050">
    <property type="entry name" value="Pectin_lyase_fold/virulence"/>
</dbReference>
<dbReference type="Proteomes" id="UP000279422">
    <property type="component" value="Unassembled WGS sequence"/>
</dbReference>
<evidence type="ECO:0000313" key="3">
    <source>
        <dbReference type="EMBL" id="RLE08126.1"/>
    </source>
</evidence>
<protein>
    <recommendedName>
        <fullName evidence="2">GH141-like insertion domain-containing protein</fullName>
    </recommendedName>
</protein>
<organism evidence="3 4">
    <name type="scientific">Aerophobetes bacterium</name>
    <dbReference type="NCBI Taxonomy" id="2030807"/>
    <lineage>
        <taxon>Bacteria</taxon>
        <taxon>Candidatus Aerophobota</taxon>
    </lineage>
</organism>
<dbReference type="InterPro" id="IPR006626">
    <property type="entry name" value="PbH1"/>
</dbReference>
<dbReference type="AlphaFoldDB" id="A0A497E2M8"/>
<sequence length="739" mass="84196">MLRINSSKADFYVSPDGDDSNPGTEKRPFATLKRAQEAVRKLKKKKKKGAIIVLVREGTYYLKEPLVFGPEDSGTKEQPIIYAAYPGEKPTISGGKKLACDWKPYRDGIMMCELPEVKEGKLSFTQLFVNGKRQIRARYPNYDPGEPGVSGYIYVKAKVPDNLTPDSPDPDEDMTFSGQGPKGVFYDPDTFTKKRWSKPEEAVMHVFQAAYWGNLQYQIKDIDWNRHIIWFGRGGTQMGAKWAHDPCVINHRSRFFIENVFEELDSPGEWYLDRTEGRLYYMPAEGIDLAKAKVEVPLLKQVIEFRGSQDRPVQYITFSGFRITHTASTFFELYEVPSLGDWAIHRGGSVFFEGARNCRVEGCFFDAVGGNAVFINNYNRNIQVVDSLFVETGDSAICLVGSYHLTVGSQKMFPYECVVSNNLIHDCGVFGKQIAGVFISVAKRITVSHNHIYNMPRAGICINDGTWGGHVIEYNKIHDTCRETSDHGPFNAWGRDSYWCLLHSHGQPSKYPSVCHEAGDVFKDAMETVIVRYNYFRENSGWGLDLDDGASNYHIYNNLCVGVSMKLREGAYRLIENNIWVNGANSPCFHVGNVNNHDRYVRNITVMSTTFSKPENDLNFEMGAGYGEVYTLIYPPDKGPWLEEIDYNVFFSDVGEFYARVLTRDGKKKKYTLKEWQDLGFDRHSVFADPMFVDPKSGDYRVKPESPALKLGFKNFDMDRFGLLPDFPKKWLNEQQKIS</sequence>
<proteinExistence type="predicted"/>
<dbReference type="InterPro" id="IPR012334">
    <property type="entry name" value="Pectin_lyas_fold"/>
</dbReference>
<dbReference type="EMBL" id="QMPZ01000116">
    <property type="protein sequence ID" value="RLE08126.1"/>
    <property type="molecule type" value="Genomic_DNA"/>
</dbReference>
<gene>
    <name evidence="3" type="ORF">DRJ00_06860</name>
</gene>
<reference evidence="3 4" key="1">
    <citation type="submission" date="2018-06" db="EMBL/GenBank/DDBJ databases">
        <title>Extensive metabolic versatility and redundancy in microbially diverse, dynamic hydrothermal sediments.</title>
        <authorList>
            <person name="Dombrowski N."/>
            <person name="Teske A."/>
            <person name="Baker B.J."/>
        </authorList>
    </citation>
    <scope>NUCLEOTIDE SEQUENCE [LARGE SCALE GENOMIC DNA]</scope>
    <source>
        <strain evidence="3">B47_G16</strain>
    </source>
</reference>
<comment type="caution">
    <text evidence="3">The sequence shown here is derived from an EMBL/GenBank/DDBJ whole genome shotgun (WGS) entry which is preliminary data.</text>
</comment>
<evidence type="ECO:0000313" key="4">
    <source>
        <dbReference type="Proteomes" id="UP000279422"/>
    </source>
</evidence>
<accession>A0A497E2M8</accession>
<feature type="region of interest" description="Disordered" evidence="1">
    <location>
        <begin position="1"/>
        <end position="30"/>
    </location>
</feature>
<name>A0A497E2M8_UNCAE</name>
<dbReference type="SUPFAM" id="SSF51126">
    <property type="entry name" value="Pectin lyase-like"/>
    <property type="match status" value="1"/>
</dbReference>
<evidence type="ECO:0000256" key="1">
    <source>
        <dbReference type="SAM" id="MobiDB-lite"/>
    </source>
</evidence>